<dbReference type="InterPro" id="IPR005119">
    <property type="entry name" value="LysR_subst-bd"/>
</dbReference>
<feature type="domain" description="HTH lysR-type" evidence="5">
    <location>
        <begin position="1"/>
        <end position="60"/>
    </location>
</feature>
<dbReference type="CDD" id="cd00090">
    <property type="entry name" value="HTH_ARSR"/>
    <property type="match status" value="1"/>
</dbReference>
<dbReference type="InterPro" id="IPR036388">
    <property type="entry name" value="WH-like_DNA-bd_sf"/>
</dbReference>
<sequence length="302" mass="34389">MHEKGIETFLAVAMSRTLGKAAELLNVTQSTISYNLSELESEMGMILVDRQKGMKSIRLTPSGEGFLPLALKWQEVSREIGNARSPGSAYSLTIGGSESVNCRLLPEIYNILLEHEPPVYLRIMTDPSDQMYQAVESRALDVAITLHEENTRYVQIEPFYREGFVTARIPYPGEIPGEFIKPAELKQDGEFYIEWSGGYRLWHDHIWDPLKSFKVKLDSVNLVTSLMKHPGQWCMIPESAAEQFRKESPKAVFQKIYDSPPDIVYYKLTHRYPKSSSIPGLAIFDEVLKQRIAELTGKEKEK</sequence>
<dbReference type="SUPFAM" id="SSF46785">
    <property type="entry name" value="Winged helix' DNA-binding domain"/>
    <property type="match status" value="1"/>
</dbReference>
<keyword evidence="2" id="KW-0805">Transcription regulation</keyword>
<dbReference type="GO" id="GO:0003700">
    <property type="term" value="F:DNA-binding transcription factor activity"/>
    <property type="evidence" value="ECO:0007669"/>
    <property type="project" value="InterPro"/>
</dbReference>
<protein>
    <submittedName>
        <fullName evidence="6">LysR family transcriptional regulator</fullName>
    </submittedName>
</protein>
<evidence type="ECO:0000256" key="2">
    <source>
        <dbReference type="ARBA" id="ARBA00023015"/>
    </source>
</evidence>
<evidence type="ECO:0000256" key="1">
    <source>
        <dbReference type="ARBA" id="ARBA00009437"/>
    </source>
</evidence>
<dbReference type="GO" id="GO:0032993">
    <property type="term" value="C:protein-DNA complex"/>
    <property type="evidence" value="ECO:0007669"/>
    <property type="project" value="TreeGrafter"/>
</dbReference>
<evidence type="ECO:0000313" key="7">
    <source>
        <dbReference type="Proteomes" id="UP001205919"/>
    </source>
</evidence>
<organism evidence="6 7">
    <name type="scientific">Cloacibacillus evryensis</name>
    <dbReference type="NCBI Taxonomy" id="508460"/>
    <lineage>
        <taxon>Bacteria</taxon>
        <taxon>Thermotogati</taxon>
        <taxon>Synergistota</taxon>
        <taxon>Synergistia</taxon>
        <taxon>Synergistales</taxon>
        <taxon>Synergistaceae</taxon>
        <taxon>Cloacibacillus</taxon>
    </lineage>
</organism>
<evidence type="ECO:0000313" key="6">
    <source>
        <dbReference type="EMBL" id="MCQ4815528.1"/>
    </source>
</evidence>
<reference evidence="6 7" key="1">
    <citation type="submission" date="2022-06" db="EMBL/GenBank/DDBJ databases">
        <title>Isolation of gut microbiota from human fecal samples.</title>
        <authorList>
            <person name="Pamer E.G."/>
            <person name="Barat B."/>
            <person name="Waligurski E."/>
            <person name="Medina S."/>
            <person name="Paddock L."/>
            <person name="Mostad J."/>
        </authorList>
    </citation>
    <scope>NUCLEOTIDE SEQUENCE [LARGE SCALE GENOMIC DNA]</scope>
    <source>
        <strain evidence="6 7">DFI.9.90</strain>
    </source>
</reference>
<dbReference type="GeneID" id="95757056"/>
<dbReference type="Gene3D" id="1.10.10.10">
    <property type="entry name" value="Winged helix-like DNA-binding domain superfamily/Winged helix DNA-binding domain"/>
    <property type="match status" value="1"/>
</dbReference>
<dbReference type="PRINTS" id="PR00039">
    <property type="entry name" value="HTHLYSR"/>
</dbReference>
<dbReference type="Proteomes" id="UP001205919">
    <property type="component" value="Unassembled WGS sequence"/>
</dbReference>
<dbReference type="RefSeq" id="WP_008713114.1">
    <property type="nucleotide sequence ID" value="NZ_CABKQM010000008.1"/>
</dbReference>
<keyword evidence="4" id="KW-0804">Transcription</keyword>
<keyword evidence="3" id="KW-0238">DNA-binding</keyword>
<dbReference type="EMBL" id="JANFYT010000041">
    <property type="protein sequence ID" value="MCQ4815528.1"/>
    <property type="molecule type" value="Genomic_DNA"/>
</dbReference>
<name>A0AAW5K9T5_9BACT</name>
<dbReference type="CDD" id="cd05466">
    <property type="entry name" value="PBP2_LTTR_substrate"/>
    <property type="match status" value="1"/>
</dbReference>
<dbReference type="InterPro" id="IPR011991">
    <property type="entry name" value="ArsR-like_HTH"/>
</dbReference>
<dbReference type="InterPro" id="IPR036390">
    <property type="entry name" value="WH_DNA-bd_sf"/>
</dbReference>
<gene>
    <name evidence="6" type="ORF">NE630_13905</name>
</gene>
<dbReference type="InterPro" id="IPR000847">
    <property type="entry name" value="LysR_HTH_N"/>
</dbReference>
<keyword evidence="7" id="KW-1185">Reference proteome</keyword>
<comment type="similarity">
    <text evidence="1">Belongs to the LysR transcriptional regulatory family.</text>
</comment>
<dbReference type="PANTHER" id="PTHR30346">
    <property type="entry name" value="TRANSCRIPTIONAL DUAL REGULATOR HCAR-RELATED"/>
    <property type="match status" value="1"/>
</dbReference>
<accession>A0AAW5K9T5</accession>
<dbReference type="Pfam" id="PF00126">
    <property type="entry name" value="HTH_1"/>
    <property type="match status" value="1"/>
</dbReference>
<evidence type="ECO:0000259" key="5">
    <source>
        <dbReference type="PROSITE" id="PS50931"/>
    </source>
</evidence>
<dbReference type="Pfam" id="PF03466">
    <property type="entry name" value="LysR_substrate"/>
    <property type="match status" value="1"/>
</dbReference>
<dbReference type="PROSITE" id="PS50931">
    <property type="entry name" value="HTH_LYSR"/>
    <property type="match status" value="1"/>
</dbReference>
<comment type="caution">
    <text evidence="6">The sequence shown here is derived from an EMBL/GenBank/DDBJ whole genome shotgun (WGS) entry which is preliminary data.</text>
</comment>
<evidence type="ECO:0000256" key="3">
    <source>
        <dbReference type="ARBA" id="ARBA00023125"/>
    </source>
</evidence>
<dbReference type="Gene3D" id="3.40.190.10">
    <property type="entry name" value="Periplasmic binding protein-like II"/>
    <property type="match status" value="1"/>
</dbReference>
<dbReference type="GO" id="GO:0003677">
    <property type="term" value="F:DNA binding"/>
    <property type="evidence" value="ECO:0007669"/>
    <property type="project" value="UniProtKB-KW"/>
</dbReference>
<dbReference type="PANTHER" id="PTHR30346:SF0">
    <property type="entry name" value="HCA OPERON TRANSCRIPTIONAL ACTIVATOR HCAR"/>
    <property type="match status" value="1"/>
</dbReference>
<dbReference type="AlphaFoldDB" id="A0AAW5K9T5"/>
<evidence type="ECO:0000256" key="4">
    <source>
        <dbReference type="ARBA" id="ARBA00023163"/>
    </source>
</evidence>
<proteinExistence type="inferred from homology"/>
<dbReference type="SUPFAM" id="SSF53850">
    <property type="entry name" value="Periplasmic binding protein-like II"/>
    <property type="match status" value="1"/>
</dbReference>